<dbReference type="InterPro" id="IPR009597">
    <property type="entry name" value="DUF1206"/>
</dbReference>
<feature type="transmembrane region" description="Helical" evidence="1">
    <location>
        <begin position="154"/>
        <end position="174"/>
    </location>
</feature>
<accession>A0A8J3Q8X7</accession>
<evidence type="ECO:0000256" key="1">
    <source>
        <dbReference type="SAM" id="Phobius"/>
    </source>
</evidence>
<dbReference type="Pfam" id="PF06724">
    <property type="entry name" value="DUF1206"/>
    <property type="match status" value="3"/>
</dbReference>
<dbReference type="EMBL" id="BONY01000020">
    <property type="protein sequence ID" value="GIH05614.1"/>
    <property type="molecule type" value="Genomic_DNA"/>
</dbReference>
<name>A0A8J3Q8X7_9ACTN</name>
<dbReference type="Proteomes" id="UP000612899">
    <property type="component" value="Unassembled WGS sequence"/>
</dbReference>
<evidence type="ECO:0000259" key="2">
    <source>
        <dbReference type="Pfam" id="PF06724"/>
    </source>
</evidence>
<comment type="caution">
    <text evidence="3">The sequence shown here is derived from an EMBL/GenBank/DDBJ whole genome shotgun (WGS) entry which is preliminary data.</text>
</comment>
<feature type="domain" description="DUF1206" evidence="2">
    <location>
        <begin position="201"/>
        <end position="270"/>
    </location>
</feature>
<dbReference type="RefSeq" id="WP_203909457.1">
    <property type="nucleotide sequence ID" value="NZ_BONY01000020.1"/>
</dbReference>
<keyword evidence="1" id="KW-0472">Membrane</keyword>
<organism evidence="3 4">
    <name type="scientific">Rhizocola hellebori</name>
    <dbReference type="NCBI Taxonomy" id="1392758"/>
    <lineage>
        <taxon>Bacteria</taxon>
        <taxon>Bacillati</taxon>
        <taxon>Actinomycetota</taxon>
        <taxon>Actinomycetes</taxon>
        <taxon>Micromonosporales</taxon>
        <taxon>Micromonosporaceae</taxon>
        <taxon>Rhizocola</taxon>
    </lineage>
</organism>
<gene>
    <name evidence="3" type="ORF">Rhe02_36810</name>
</gene>
<evidence type="ECO:0000313" key="3">
    <source>
        <dbReference type="EMBL" id="GIH05614.1"/>
    </source>
</evidence>
<sequence>MSLTREAEQQARAVARHPVLEHLTRAGFLGYGLTHLLLAWVALQIALQKPTTDVDQSGALRVLASAGAGRILVLLIAFGFAAMTVWQVLSAAVGHLEFSGGRRVFERVASAGRAILYAYLGWTAWKVFKGASAGGDQQQQSVSDLLTRPNGQTIVLLAGFALAIFGIALVIYGFQKQFMHHLRTGKMSADLKRTMRWLGIAGYVAKGVAYGVAGALLMVAARSFDPAKARGLDAALRTLAAQPYGRLLLAVIAAGLAAFGVFCLLQSRYRKVT</sequence>
<feature type="transmembrane region" description="Helical" evidence="1">
    <location>
        <begin position="195"/>
        <end position="224"/>
    </location>
</feature>
<dbReference type="AlphaFoldDB" id="A0A8J3Q8X7"/>
<feature type="domain" description="DUF1206" evidence="2">
    <location>
        <begin position="26"/>
        <end position="93"/>
    </location>
</feature>
<feature type="transmembrane region" description="Helical" evidence="1">
    <location>
        <begin position="68"/>
        <end position="89"/>
    </location>
</feature>
<proteinExistence type="predicted"/>
<keyword evidence="1" id="KW-1133">Transmembrane helix</keyword>
<protein>
    <recommendedName>
        <fullName evidence="2">DUF1206 domain-containing protein</fullName>
    </recommendedName>
</protein>
<feature type="transmembrane region" description="Helical" evidence="1">
    <location>
        <begin position="28"/>
        <end position="47"/>
    </location>
</feature>
<feature type="domain" description="DUF1206" evidence="2">
    <location>
        <begin position="110"/>
        <end position="174"/>
    </location>
</feature>
<keyword evidence="1" id="KW-0812">Transmembrane</keyword>
<evidence type="ECO:0000313" key="4">
    <source>
        <dbReference type="Proteomes" id="UP000612899"/>
    </source>
</evidence>
<feature type="transmembrane region" description="Helical" evidence="1">
    <location>
        <begin position="244"/>
        <end position="265"/>
    </location>
</feature>
<keyword evidence="4" id="KW-1185">Reference proteome</keyword>
<reference evidence="3" key="1">
    <citation type="submission" date="2021-01" db="EMBL/GenBank/DDBJ databases">
        <title>Whole genome shotgun sequence of Rhizocola hellebori NBRC 109834.</title>
        <authorList>
            <person name="Komaki H."/>
            <person name="Tamura T."/>
        </authorList>
    </citation>
    <scope>NUCLEOTIDE SEQUENCE</scope>
    <source>
        <strain evidence="3">NBRC 109834</strain>
    </source>
</reference>